<evidence type="ECO:0000256" key="2">
    <source>
        <dbReference type="ARBA" id="ARBA00022679"/>
    </source>
</evidence>
<dbReference type="Pfam" id="PF00535">
    <property type="entry name" value="Glycos_transf_2"/>
    <property type="match status" value="1"/>
</dbReference>
<keyword evidence="6" id="KW-1185">Reference proteome</keyword>
<proteinExistence type="predicted"/>
<reference evidence="5 6" key="1">
    <citation type="submission" date="2012-05" db="EMBL/GenBank/DDBJ databases">
        <authorList>
            <person name="Weinstock G."/>
            <person name="Sodergren E."/>
            <person name="Lobos E.A."/>
            <person name="Fulton L."/>
            <person name="Fulton R."/>
            <person name="Courtney L."/>
            <person name="Fronick C."/>
            <person name="O'Laughlin M."/>
            <person name="Godfrey J."/>
            <person name="Wilson R.M."/>
            <person name="Miner T."/>
            <person name="Farmer C."/>
            <person name="Delehaunty K."/>
            <person name="Cordes M."/>
            <person name="Minx P."/>
            <person name="Tomlinson C."/>
            <person name="Chen J."/>
            <person name="Wollam A."/>
            <person name="Pepin K.H."/>
            <person name="Bhonagiri V."/>
            <person name="Zhang X."/>
            <person name="Suruliraj S."/>
            <person name="Warren W."/>
            <person name="Mitreva M."/>
            <person name="Mardis E.R."/>
            <person name="Wilson R.K."/>
        </authorList>
    </citation>
    <scope>NUCLEOTIDE SEQUENCE [LARGE SCALE GENOMIC DNA]</scope>
    <source>
        <strain evidence="5 6">F0055</strain>
    </source>
</reference>
<dbReference type="GO" id="GO:0016758">
    <property type="term" value="F:hexosyltransferase activity"/>
    <property type="evidence" value="ECO:0007669"/>
    <property type="project" value="UniProtKB-ARBA"/>
</dbReference>
<dbReference type="SUPFAM" id="SSF53448">
    <property type="entry name" value="Nucleotide-diphospho-sugar transferases"/>
    <property type="match status" value="1"/>
</dbReference>
<keyword evidence="2 5" id="KW-0808">Transferase</keyword>
<evidence type="ECO:0000313" key="5">
    <source>
        <dbReference type="EMBL" id="EKX96106.1"/>
    </source>
</evidence>
<name>L1MYR7_9BACT</name>
<dbReference type="Gene3D" id="3.90.550.10">
    <property type="entry name" value="Spore Coat Polysaccharide Biosynthesis Protein SpsA, Chain A"/>
    <property type="match status" value="1"/>
</dbReference>
<dbReference type="PATRIC" id="fig|1127699.3.peg.2302"/>
<dbReference type="InterPro" id="IPR029044">
    <property type="entry name" value="Nucleotide-diphossugar_trans"/>
</dbReference>
<keyword evidence="3" id="KW-0472">Membrane</keyword>
<dbReference type="PANTHER" id="PTHR22916">
    <property type="entry name" value="GLYCOSYLTRANSFERASE"/>
    <property type="match status" value="1"/>
</dbReference>
<evidence type="ECO:0000256" key="1">
    <source>
        <dbReference type="ARBA" id="ARBA00022676"/>
    </source>
</evidence>
<accession>L1MYR7</accession>
<dbReference type="STRING" id="1127699.HMPREF9151_02508"/>
<comment type="caution">
    <text evidence="5">The sequence shown here is derived from an EMBL/GenBank/DDBJ whole genome shotgun (WGS) entry which is preliminary data.</text>
</comment>
<dbReference type="AlphaFoldDB" id="L1MYR7"/>
<dbReference type="EMBL" id="AMEP01000164">
    <property type="protein sequence ID" value="EKX96106.1"/>
    <property type="molecule type" value="Genomic_DNA"/>
</dbReference>
<evidence type="ECO:0000259" key="4">
    <source>
        <dbReference type="Pfam" id="PF00535"/>
    </source>
</evidence>
<gene>
    <name evidence="5" type="ORF">HMPREF9151_02508</name>
</gene>
<feature type="transmembrane region" description="Helical" evidence="3">
    <location>
        <begin position="312"/>
        <end position="332"/>
    </location>
</feature>
<dbReference type="InterPro" id="IPR001173">
    <property type="entry name" value="Glyco_trans_2-like"/>
</dbReference>
<keyword evidence="1" id="KW-0328">Glycosyltransferase</keyword>
<dbReference type="OrthoDB" id="1114838at2"/>
<dbReference type="PANTHER" id="PTHR22916:SF51">
    <property type="entry name" value="GLYCOSYLTRANSFERASE EPSH-RELATED"/>
    <property type="match status" value="1"/>
</dbReference>
<protein>
    <submittedName>
        <fullName evidence="5">Glycosyltransferase, group 2 family protein</fullName>
    </submittedName>
</protein>
<dbReference type="HOGENOM" id="CLU_025996_25_0_10"/>
<dbReference type="CDD" id="cd00761">
    <property type="entry name" value="Glyco_tranf_GTA_type"/>
    <property type="match status" value="1"/>
</dbReference>
<dbReference type="Proteomes" id="UP000010433">
    <property type="component" value="Unassembled WGS sequence"/>
</dbReference>
<feature type="domain" description="Glycosyltransferase 2-like" evidence="4">
    <location>
        <begin position="7"/>
        <end position="125"/>
    </location>
</feature>
<evidence type="ECO:0000313" key="6">
    <source>
        <dbReference type="Proteomes" id="UP000010433"/>
    </source>
</evidence>
<evidence type="ECO:0000256" key="3">
    <source>
        <dbReference type="SAM" id="Phobius"/>
    </source>
</evidence>
<keyword evidence="3" id="KW-0812">Transmembrane</keyword>
<organism evidence="5 6">
    <name type="scientific">Hoylesella saccharolytica F0055</name>
    <dbReference type="NCBI Taxonomy" id="1127699"/>
    <lineage>
        <taxon>Bacteria</taxon>
        <taxon>Pseudomonadati</taxon>
        <taxon>Bacteroidota</taxon>
        <taxon>Bacteroidia</taxon>
        <taxon>Bacteroidales</taxon>
        <taxon>Prevotellaceae</taxon>
        <taxon>Hoylesella</taxon>
    </lineage>
</organism>
<sequence>MNNLYLSIIVPVYNVEQYLHKCLDSIVRQGFSEEQYEVIMVNDGSSDRSEAICKEYSEKYLNFHLLNQNNSGVSIARNNGIEHAKGSYIVFVDADDYLLEKGLYLACSQYFEREDIDMIHYHSSYDHWEIKPIDNAEDFNGTGHEYIIKIGLPSFCWLFFYKKDFLNKHHLRFKPYIVGEDQLFSSAAMIANPRLVSTKANFYRYVIRGESATTKRSIEHTQKCVDHYLNAYKDIMDTMSKYGIQKGERVYDCCINSVNSKKMFGLSRMLSAEYSRADYKKVMYKCKEIDFYPVLSIRQKWKTKLMNAIMQYYFVYYLTSFAFNKIIVPYIMPRIRKKL</sequence>
<dbReference type="RefSeq" id="WP_009161368.1">
    <property type="nucleotide sequence ID" value="NZ_KB290963.1"/>
</dbReference>
<keyword evidence="3" id="KW-1133">Transmembrane helix</keyword>